<dbReference type="PANTHER" id="PTHR24148">
    <property type="entry name" value="ANKYRIN REPEAT DOMAIN-CONTAINING PROTEIN 39 HOMOLOG-RELATED"/>
    <property type="match status" value="1"/>
</dbReference>
<dbReference type="Pfam" id="PF06985">
    <property type="entry name" value="HET"/>
    <property type="match status" value="1"/>
</dbReference>
<reference evidence="2" key="2">
    <citation type="submission" date="2023-05" db="EMBL/GenBank/DDBJ databases">
        <authorList>
            <consortium name="Lawrence Berkeley National Laboratory"/>
            <person name="Steindorff A."/>
            <person name="Hensen N."/>
            <person name="Bonometti L."/>
            <person name="Westerberg I."/>
            <person name="Brannstrom I.O."/>
            <person name="Guillou S."/>
            <person name="Cros-Aarteil S."/>
            <person name="Calhoun S."/>
            <person name="Haridas S."/>
            <person name="Kuo A."/>
            <person name="Mondo S."/>
            <person name="Pangilinan J."/>
            <person name="Riley R."/>
            <person name="Labutti K."/>
            <person name="Andreopoulos B."/>
            <person name="Lipzen A."/>
            <person name="Chen C."/>
            <person name="Yanf M."/>
            <person name="Daum C."/>
            <person name="Ng V."/>
            <person name="Clum A."/>
            <person name="Ohm R."/>
            <person name="Martin F."/>
            <person name="Silar P."/>
            <person name="Natvig D."/>
            <person name="Lalanne C."/>
            <person name="Gautier V."/>
            <person name="Ament-Velasquez S.L."/>
            <person name="Kruys A."/>
            <person name="Hutchinson M.I."/>
            <person name="Powell A.J."/>
            <person name="Barry K."/>
            <person name="Miller A.N."/>
            <person name="Grigoriev I.V."/>
            <person name="Debuchy R."/>
            <person name="Gladieux P."/>
            <person name="Thoren M.H."/>
            <person name="Johannesson H."/>
        </authorList>
    </citation>
    <scope>NUCLEOTIDE SEQUENCE</scope>
    <source>
        <strain evidence="2">CBS 532.94</strain>
    </source>
</reference>
<name>A0AAN7H512_9PEZI</name>
<dbReference type="EMBL" id="MU860280">
    <property type="protein sequence ID" value="KAK4235291.1"/>
    <property type="molecule type" value="Genomic_DNA"/>
</dbReference>
<accession>A0AAN7H512</accession>
<gene>
    <name evidence="2" type="ORF">C8A03DRAFT_17943</name>
</gene>
<reference evidence="2" key="1">
    <citation type="journal article" date="2023" name="Mol. Phylogenet. Evol.">
        <title>Genome-scale phylogeny and comparative genomics of the fungal order Sordariales.</title>
        <authorList>
            <person name="Hensen N."/>
            <person name="Bonometti L."/>
            <person name="Westerberg I."/>
            <person name="Brannstrom I.O."/>
            <person name="Guillou S."/>
            <person name="Cros-Aarteil S."/>
            <person name="Calhoun S."/>
            <person name="Haridas S."/>
            <person name="Kuo A."/>
            <person name="Mondo S."/>
            <person name="Pangilinan J."/>
            <person name="Riley R."/>
            <person name="LaButti K."/>
            <person name="Andreopoulos B."/>
            <person name="Lipzen A."/>
            <person name="Chen C."/>
            <person name="Yan M."/>
            <person name="Daum C."/>
            <person name="Ng V."/>
            <person name="Clum A."/>
            <person name="Steindorff A."/>
            <person name="Ohm R.A."/>
            <person name="Martin F."/>
            <person name="Silar P."/>
            <person name="Natvig D.O."/>
            <person name="Lalanne C."/>
            <person name="Gautier V."/>
            <person name="Ament-Velasquez S.L."/>
            <person name="Kruys A."/>
            <person name="Hutchinson M.I."/>
            <person name="Powell A.J."/>
            <person name="Barry K."/>
            <person name="Miller A.N."/>
            <person name="Grigoriev I.V."/>
            <person name="Debuchy R."/>
            <person name="Gladieux P."/>
            <person name="Hiltunen Thoren M."/>
            <person name="Johannesson H."/>
        </authorList>
    </citation>
    <scope>NUCLEOTIDE SEQUENCE</scope>
    <source>
        <strain evidence="2">CBS 532.94</strain>
    </source>
</reference>
<keyword evidence="3" id="KW-1185">Reference proteome</keyword>
<dbReference type="AlphaFoldDB" id="A0AAN7H512"/>
<organism evidence="2 3">
    <name type="scientific">Achaetomium macrosporum</name>
    <dbReference type="NCBI Taxonomy" id="79813"/>
    <lineage>
        <taxon>Eukaryota</taxon>
        <taxon>Fungi</taxon>
        <taxon>Dikarya</taxon>
        <taxon>Ascomycota</taxon>
        <taxon>Pezizomycotina</taxon>
        <taxon>Sordariomycetes</taxon>
        <taxon>Sordariomycetidae</taxon>
        <taxon>Sordariales</taxon>
        <taxon>Chaetomiaceae</taxon>
        <taxon>Achaetomium</taxon>
    </lineage>
</organism>
<dbReference type="Proteomes" id="UP001303760">
    <property type="component" value="Unassembled WGS sequence"/>
</dbReference>
<dbReference type="PANTHER" id="PTHR24148:SF64">
    <property type="entry name" value="HETEROKARYON INCOMPATIBILITY DOMAIN-CONTAINING PROTEIN"/>
    <property type="match status" value="1"/>
</dbReference>
<protein>
    <submittedName>
        <fullName evidence="2">Heterokaryon incompatibility protein 6, OR allele</fullName>
    </submittedName>
</protein>
<dbReference type="InterPro" id="IPR010730">
    <property type="entry name" value="HET"/>
</dbReference>
<proteinExistence type="predicted"/>
<comment type="caution">
    <text evidence="2">The sequence shown here is derived from an EMBL/GenBank/DDBJ whole genome shotgun (WGS) entry which is preliminary data.</text>
</comment>
<sequence>MLPDFRSLPEFRYKCLATRSLIRVLNVEALDDTTADVNPNLIKLRIDEVELDENLEFNALSYVWGDHRAPLGQDNSRNRAKRSFKILCNGQTMSVTYNLFCFLRRLSSARQGALKDIRGMPLWVDQLCINQSDNAERTVQVAMMDRVYAQAGKVVSWLGESDFQIDGAVRLLGRLKDVPLGRVTSPNFDVAQLVKDIPNDDWLALGALVSRPYFKRAWIVQEIAMAKELLIVCGDYELRWDDLAHCSAILETSRAWTMLSRYASVFRSVQDHVAPDGQRRESLHYGGQLAALVEAQSTIRNPLVAPESLLLLGKQFDATVPADKYFAMLGLYRNRLGVSASTSDLLSVDYSKSLKHVALDFARYHIQASGSLRILSLVEDAAYRSPASAEFPSWLPDPTAPLRPLPLDTERWGTAQAHFPRKPPRVEGDSLHVQGNKLTTITLTATPFSTLQQTHEWFYLFDFLSTSAQPPSNIPLDTALWRTLTTTPLPHSPKSPDTAPPNLADDFAAWCISLASSVRSPINAEMVDGIMAEAVQQSYRIDDIQFDGLAFGKDAASIFESELTAGSSLVDEALRRSEIRYTYMDRREKAEREGLNSAQLGKKIEDALKRVWKVCVSREKQTVFPDPRRVRKGLEVLDHFAEDRMEERRDMQHRIDRFLAAVGTKLDGRKLFFTEDGQLGIGPESLCNGDEVWEIDGMSVPAVIRRVDSGAFRYVGETFVLGLTPGEGVASRTDVSQLVDLVLK</sequence>
<evidence type="ECO:0000313" key="3">
    <source>
        <dbReference type="Proteomes" id="UP001303760"/>
    </source>
</evidence>
<feature type="domain" description="Heterokaryon incompatibility" evidence="1">
    <location>
        <begin position="57"/>
        <end position="222"/>
    </location>
</feature>
<evidence type="ECO:0000313" key="2">
    <source>
        <dbReference type="EMBL" id="KAK4235291.1"/>
    </source>
</evidence>
<evidence type="ECO:0000259" key="1">
    <source>
        <dbReference type="Pfam" id="PF06985"/>
    </source>
</evidence>
<dbReference type="Pfam" id="PF26639">
    <property type="entry name" value="Het-6_barrel"/>
    <property type="match status" value="1"/>
</dbReference>
<dbReference type="InterPro" id="IPR052895">
    <property type="entry name" value="HetReg/Transcr_Mod"/>
</dbReference>